<dbReference type="SMART" id="SM00233">
    <property type="entry name" value="PH"/>
    <property type="match status" value="1"/>
</dbReference>
<keyword evidence="6" id="KW-0479">Metal-binding</keyword>
<dbReference type="Gene3D" id="3.90.810.10">
    <property type="entry name" value="CRIB domain"/>
    <property type="match status" value="1"/>
</dbReference>
<dbReference type="GO" id="GO:0046872">
    <property type="term" value="F:metal ion binding"/>
    <property type="evidence" value="ECO:0007669"/>
    <property type="project" value="UniProtKB-KW"/>
</dbReference>
<dbReference type="SUPFAM" id="SSF50729">
    <property type="entry name" value="PH domain-like"/>
    <property type="match status" value="1"/>
</dbReference>
<dbReference type="PROSITE" id="PS50003">
    <property type="entry name" value="PH_DOMAIN"/>
    <property type="match status" value="1"/>
</dbReference>
<keyword evidence="5" id="KW-0808">Transferase</keyword>
<dbReference type="GO" id="GO:0004674">
    <property type="term" value="F:protein serine/threonine kinase activity"/>
    <property type="evidence" value="ECO:0007669"/>
    <property type="project" value="UniProtKB-KW"/>
</dbReference>
<feature type="region of interest" description="Disordered" evidence="14">
    <location>
        <begin position="169"/>
        <end position="269"/>
    </location>
</feature>
<dbReference type="InterPro" id="IPR001849">
    <property type="entry name" value="PH_domain"/>
</dbReference>
<comment type="cofactor">
    <cofactor evidence="1">
        <name>Mg(2+)</name>
        <dbReference type="ChEBI" id="CHEBI:18420"/>
    </cofactor>
</comment>
<feature type="domain" description="Protein kinase" evidence="16">
    <location>
        <begin position="531"/>
        <end position="784"/>
    </location>
</feature>
<feature type="domain" description="CRIB" evidence="17">
    <location>
        <begin position="103"/>
        <end position="116"/>
    </location>
</feature>
<keyword evidence="8 18" id="KW-0418">Kinase</keyword>
<feature type="compositionally biased region" description="Polar residues" evidence="14">
    <location>
        <begin position="320"/>
        <end position="330"/>
    </location>
</feature>
<dbReference type="InterPro" id="IPR008271">
    <property type="entry name" value="Ser/Thr_kinase_AS"/>
</dbReference>
<dbReference type="SMART" id="SM00220">
    <property type="entry name" value="S_TKc"/>
    <property type="match status" value="1"/>
</dbReference>
<accession>A0A1Y2I369</accession>
<feature type="compositionally biased region" description="Polar residues" evidence="14">
    <location>
        <begin position="212"/>
        <end position="221"/>
    </location>
</feature>
<evidence type="ECO:0000256" key="14">
    <source>
        <dbReference type="SAM" id="MobiDB-lite"/>
    </source>
</evidence>
<evidence type="ECO:0000256" key="6">
    <source>
        <dbReference type="ARBA" id="ARBA00022723"/>
    </source>
</evidence>
<dbReference type="Gene3D" id="1.10.510.10">
    <property type="entry name" value="Transferase(Phosphotransferase) domain 1"/>
    <property type="match status" value="1"/>
</dbReference>
<evidence type="ECO:0000256" key="8">
    <source>
        <dbReference type="ARBA" id="ARBA00022777"/>
    </source>
</evidence>
<evidence type="ECO:0000256" key="1">
    <source>
        <dbReference type="ARBA" id="ARBA00001946"/>
    </source>
</evidence>
<keyword evidence="19" id="KW-1185">Reference proteome</keyword>
<keyword evidence="7 13" id="KW-0547">Nucleotide-binding</keyword>
<evidence type="ECO:0000259" key="17">
    <source>
        <dbReference type="PROSITE" id="PS50108"/>
    </source>
</evidence>
<feature type="compositionally biased region" description="Low complexity" evidence="14">
    <location>
        <begin position="462"/>
        <end position="480"/>
    </location>
</feature>
<evidence type="ECO:0000256" key="11">
    <source>
        <dbReference type="ARBA" id="ARBA00047899"/>
    </source>
</evidence>
<protein>
    <recommendedName>
        <fullName evidence="3">non-specific serine/threonine protein kinase</fullName>
        <ecNumber evidence="3">2.7.11.1</ecNumber>
    </recommendedName>
</protein>
<dbReference type="PROSITE" id="PS00108">
    <property type="entry name" value="PROTEIN_KINASE_ST"/>
    <property type="match status" value="1"/>
</dbReference>
<keyword evidence="4" id="KW-0723">Serine/threonine-protein kinase</keyword>
<comment type="caution">
    <text evidence="18">The sequence shown here is derived from an EMBL/GenBank/DDBJ whole genome shotgun (WGS) entry which is preliminary data.</text>
</comment>
<feature type="domain" description="PH" evidence="15">
    <location>
        <begin position="4"/>
        <end position="99"/>
    </location>
</feature>
<reference evidence="18 19" key="1">
    <citation type="submission" date="2016-07" db="EMBL/GenBank/DDBJ databases">
        <title>Pervasive Adenine N6-methylation of Active Genes in Fungi.</title>
        <authorList>
            <consortium name="DOE Joint Genome Institute"/>
            <person name="Mondo S.J."/>
            <person name="Dannebaum R.O."/>
            <person name="Kuo R.C."/>
            <person name="Labutti K."/>
            <person name="Haridas S."/>
            <person name="Kuo A."/>
            <person name="Salamov A."/>
            <person name="Ahrendt S.R."/>
            <person name="Lipzen A."/>
            <person name="Sullivan W."/>
            <person name="Andreopoulos W.B."/>
            <person name="Clum A."/>
            <person name="Lindquist E."/>
            <person name="Daum C."/>
            <person name="Ramamoorthy G.K."/>
            <person name="Gryganskyi A."/>
            <person name="Culley D."/>
            <person name="Magnuson J.K."/>
            <person name="James T.Y."/>
            <person name="O'Malley M.A."/>
            <person name="Stajich J.E."/>
            <person name="Spatafora J.W."/>
            <person name="Visel A."/>
            <person name="Grigoriev I.V."/>
        </authorList>
    </citation>
    <scope>NUCLEOTIDE SEQUENCE [LARGE SCALE GENOMIC DNA]</scope>
    <source>
        <strain evidence="18 19">PL171</strain>
    </source>
</reference>
<keyword evidence="9 13" id="KW-0067">ATP-binding</keyword>
<dbReference type="Gene3D" id="2.30.29.30">
    <property type="entry name" value="Pleckstrin-homology domain (PH domain)/Phosphotyrosine-binding domain (PTB)"/>
    <property type="match status" value="1"/>
</dbReference>
<dbReference type="InterPro" id="IPR000095">
    <property type="entry name" value="CRIB_dom"/>
</dbReference>
<feature type="region of interest" description="Disordered" evidence="14">
    <location>
        <begin position="294"/>
        <end position="511"/>
    </location>
</feature>
<dbReference type="InterPro" id="IPR033923">
    <property type="entry name" value="PAK_BD"/>
</dbReference>
<dbReference type="Pfam" id="PF00169">
    <property type="entry name" value="PH"/>
    <property type="match status" value="1"/>
</dbReference>
<evidence type="ECO:0000256" key="10">
    <source>
        <dbReference type="ARBA" id="ARBA00022842"/>
    </source>
</evidence>
<feature type="compositionally biased region" description="Pro residues" evidence="14">
    <location>
        <begin position="384"/>
        <end position="408"/>
    </location>
</feature>
<feature type="compositionally biased region" description="Polar residues" evidence="14">
    <location>
        <begin position="299"/>
        <end position="308"/>
    </location>
</feature>
<dbReference type="InterPro" id="IPR000719">
    <property type="entry name" value="Prot_kinase_dom"/>
</dbReference>
<dbReference type="AlphaFoldDB" id="A0A1Y2I369"/>
<dbReference type="EMBL" id="MCFL01000001">
    <property type="protein sequence ID" value="ORZ41315.1"/>
    <property type="molecule type" value="Genomic_DNA"/>
</dbReference>
<dbReference type="PANTHER" id="PTHR45832">
    <property type="entry name" value="SERINE/THREONINE-PROTEIN KINASE SAMKA-RELATED-RELATED"/>
    <property type="match status" value="1"/>
</dbReference>
<dbReference type="InterPro" id="IPR011993">
    <property type="entry name" value="PH-like_dom_sf"/>
</dbReference>
<dbReference type="GO" id="GO:0106310">
    <property type="term" value="F:protein serine kinase activity"/>
    <property type="evidence" value="ECO:0007669"/>
    <property type="project" value="RHEA"/>
</dbReference>
<comment type="catalytic activity">
    <reaction evidence="12">
        <text>L-seryl-[protein] + ATP = O-phospho-L-seryl-[protein] + ADP + H(+)</text>
        <dbReference type="Rhea" id="RHEA:17989"/>
        <dbReference type="Rhea" id="RHEA-COMP:9863"/>
        <dbReference type="Rhea" id="RHEA-COMP:11604"/>
        <dbReference type="ChEBI" id="CHEBI:15378"/>
        <dbReference type="ChEBI" id="CHEBI:29999"/>
        <dbReference type="ChEBI" id="CHEBI:30616"/>
        <dbReference type="ChEBI" id="CHEBI:83421"/>
        <dbReference type="ChEBI" id="CHEBI:456216"/>
        <dbReference type="EC" id="2.7.11.1"/>
    </reaction>
</comment>
<dbReference type="SUPFAM" id="SSF56112">
    <property type="entry name" value="Protein kinase-like (PK-like)"/>
    <property type="match status" value="1"/>
</dbReference>
<evidence type="ECO:0000256" key="13">
    <source>
        <dbReference type="PROSITE-ProRule" id="PRU10141"/>
    </source>
</evidence>
<dbReference type="Pfam" id="PF00069">
    <property type="entry name" value="Pkinase"/>
    <property type="match status" value="1"/>
</dbReference>
<dbReference type="OrthoDB" id="248923at2759"/>
<evidence type="ECO:0000256" key="4">
    <source>
        <dbReference type="ARBA" id="ARBA00022527"/>
    </source>
</evidence>
<comment type="similarity">
    <text evidence="2">Belongs to the protein kinase superfamily. STE Ser/Thr protein kinase family. STE20 subfamily.</text>
</comment>
<feature type="compositionally biased region" description="Low complexity" evidence="14">
    <location>
        <begin position="422"/>
        <end position="452"/>
    </location>
</feature>
<evidence type="ECO:0000256" key="9">
    <source>
        <dbReference type="ARBA" id="ARBA00022840"/>
    </source>
</evidence>
<name>A0A1Y2I369_9FUNG</name>
<dbReference type="InterPro" id="IPR036936">
    <property type="entry name" value="CRIB_dom_sf"/>
</dbReference>
<evidence type="ECO:0000256" key="5">
    <source>
        <dbReference type="ARBA" id="ARBA00022679"/>
    </source>
</evidence>
<keyword evidence="10" id="KW-0460">Magnesium</keyword>
<dbReference type="CDD" id="cd06614">
    <property type="entry name" value="STKc_PAK"/>
    <property type="match status" value="1"/>
</dbReference>
<dbReference type="InterPro" id="IPR051931">
    <property type="entry name" value="PAK3-like"/>
</dbReference>
<dbReference type="FunFam" id="1.10.510.10:FF:000768">
    <property type="entry name" value="Non-specific serine/threonine protein kinase"/>
    <property type="match status" value="1"/>
</dbReference>
<dbReference type="Pfam" id="PF00786">
    <property type="entry name" value="PBD"/>
    <property type="match status" value="1"/>
</dbReference>
<evidence type="ECO:0000256" key="2">
    <source>
        <dbReference type="ARBA" id="ARBA00008874"/>
    </source>
</evidence>
<dbReference type="InterPro" id="IPR011009">
    <property type="entry name" value="Kinase-like_dom_sf"/>
</dbReference>
<dbReference type="PROSITE" id="PS00107">
    <property type="entry name" value="PROTEIN_KINASE_ATP"/>
    <property type="match status" value="1"/>
</dbReference>
<proteinExistence type="inferred from homology"/>
<gene>
    <name evidence="18" type="ORF">BCR44DRAFT_51169</name>
</gene>
<organism evidence="18 19">
    <name type="scientific">Catenaria anguillulae PL171</name>
    <dbReference type="NCBI Taxonomy" id="765915"/>
    <lineage>
        <taxon>Eukaryota</taxon>
        <taxon>Fungi</taxon>
        <taxon>Fungi incertae sedis</taxon>
        <taxon>Blastocladiomycota</taxon>
        <taxon>Blastocladiomycetes</taxon>
        <taxon>Blastocladiales</taxon>
        <taxon>Catenariaceae</taxon>
        <taxon>Catenaria</taxon>
    </lineage>
</organism>
<evidence type="ECO:0000313" key="19">
    <source>
        <dbReference type="Proteomes" id="UP000193411"/>
    </source>
</evidence>
<evidence type="ECO:0000313" key="18">
    <source>
        <dbReference type="EMBL" id="ORZ41315.1"/>
    </source>
</evidence>
<feature type="compositionally biased region" description="Pro residues" evidence="14">
    <location>
        <begin position="197"/>
        <end position="206"/>
    </location>
</feature>
<dbReference type="InterPro" id="IPR017441">
    <property type="entry name" value="Protein_kinase_ATP_BS"/>
</dbReference>
<comment type="catalytic activity">
    <reaction evidence="11">
        <text>L-threonyl-[protein] + ATP = O-phospho-L-threonyl-[protein] + ADP + H(+)</text>
        <dbReference type="Rhea" id="RHEA:46608"/>
        <dbReference type="Rhea" id="RHEA-COMP:11060"/>
        <dbReference type="Rhea" id="RHEA-COMP:11605"/>
        <dbReference type="ChEBI" id="CHEBI:15378"/>
        <dbReference type="ChEBI" id="CHEBI:30013"/>
        <dbReference type="ChEBI" id="CHEBI:30616"/>
        <dbReference type="ChEBI" id="CHEBI:61977"/>
        <dbReference type="ChEBI" id="CHEBI:456216"/>
        <dbReference type="EC" id="2.7.11.1"/>
    </reaction>
</comment>
<feature type="binding site" evidence="13">
    <location>
        <position position="560"/>
    </location>
    <ligand>
        <name>ATP</name>
        <dbReference type="ChEBI" id="CHEBI:30616"/>
    </ligand>
</feature>
<dbReference type="SMART" id="SM00285">
    <property type="entry name" value="PBD"/>
    <property type="match status" value="1"/>
</dbReference>
<evidence type="ECO:0000256" key="12">
    <source>
        <dbReference type="ARBA" id="ARBA00048679"/>
    </source>
</evidence>
<dbReference type="PROSITE" id="PS50108">
    <property type="entry name" value="CRIB"/>
    <property type="match status" value="1"/>
</dbReference>
<dbReference type="Gene3D" id="3.30.200.20">
    <property type="entry name" value="Phosphorylase Kinase, domain 1"/>
    <property type="match status" value="1"/>
</dbReference>
<dbReference type="EC" id="2.7.11.1" evidence="3"/>
<dbReference type="CDD" id="cd13279">
    <property type="entry name" value="PH_Cla4_Ste20"/>
    <property type="match status" value="1"/>
</dbReference>
<evidence type="ECO:0000259" key="16">
    <source>
        <dbReference type="PROSITE" id="PS50011"/>
    </source>
</evidence>
<dbReference type="Proteomes" id="UP000193411">
    <property type="component" value="Unassembled WGS sequence"/>
</dbReference>
<sequence>MAAKIVKAGYLSVKDGDGFMSFMWAKRWVVLREQTLALHRSEGSSAVTLLFLTSITSVSRSESKPFCFEVVTPERTLLLSCRSDDELYSWMEEIYARSTRTAVSGPTNFKHTMHVGFDSNSGALTGLPDQWRALLNSSAISREEMASNPQAVLDVLQFYTSGAANSPRPPMGLEIAGGAPPPAKVANGATVRSPTSPLSPAPPSPRPVEAAWSSNTPTPATTDPYGSLGMAPPLLSPTAEGGPMGHHHVRQPSLSHIHQHSVHRSDSYDSLNHAQATLSPRTERPPYDPFAATAAHQHQLPTPASSRPPTLVSPSPRVANGSNRAPSPTASLYRKPSLTRQPSLSRQQHHHQQQQQQQQSQQDQARGRDIRRPSAPSIATSRSVPPPSSRPARPMDPPPNTLPPPPPQQQANQGSIRPPPVVRSKSVSPGPSSSRSKSSSSRGEPRSPTSPTQGSGPIVKQPSASSSSTPSSTSSRAPTSTKPPKPAVAPNPAAAASKPKKPSPPPAAPASTEQILADLRAVVTGTDPSVYIKHRKIGQGGSGSVYLARHSVTKQRVAIKQMELSQQPRPDILVNEILIMKESRHPNIVNFLDSYLVGECLWVVMELMEGGPLNEVIEAFPGLFTERQIARIVREVCQGLDYLHQKRIIHRDIKSDNVLLDTNGRCCLTDFGFSALLASSLAKRTTLAGTAYWMAPEVVKQKHYSYKIDVWSLGIMMIEMIEGEPPYLDEEPLRALYLIATNGTPSLKDPSKVSMTMLEFLARSLTVDVDERASVAELLDHAFLQDVCSVDELVPLVMKAIGRP</sequence>
<evidence type="ECO:0000256" key="7">
    <source>
        <dbReference type="ARBA" id="ARBA00022741"/>
    </source>
</evidence>
<dbReference type="PROSITE" id="PS50011">
    <property type="entry name" value="PROTEIN_KINASE_DOM"/>
    <property type="match status" value="1"/>
</dbReference>
<dbReference type="PANTHER" id="PTHR45832:SF22">
    <property type="entry name" value="SERINE_THREONINE-PROTEIN KINASE SAMKA-RELATED"/>
    <property type="match status" value="1"/>
</dbReference>
<evidence type="ECO:0000256" key="3">
    <source>
        <dbReference type="ARBA" id="ARBA00012513"/>
    </source>
</evidence>
<feature type="compositionally biased region" description="Low complexity" evidence="14">
    <location>
        <begin position="353"/>
        <end position="364"/>
    </location>
</feature>
<dbReference type="GO" id="GO:0005524">
    <property type="term" value="F:ATP binding"/>
    <property type="evidence" value="ECO:0007669"/>
    <property type="project" value="UniProtKB-UniRule"/>
</dbReference>
<dbReference type="FunFam" id="3.90.810.10:FF:000005">
    <property type="entry name" value="Non-specific serine/threonine protein kinase"/>
    <property type="match status" value="1"/>
</dbReference>
<dbReference type="STRING" id="765915.A0A1Y2I369"/>
<dbReference type="CDD" id="cd01093">
    <property type="entry name" value="CRIB_PAK_like"/>
    <property type="match status" value="1"/>
</dbReference>
<evidence type="ECO:0000259" key="15">
    <source>
        <dbReference type="PROSITE" id="PS50003"/>
    </source>
</evidence>